<dbReference type="CDD" id="cd00158">
    <property type="entry name" value="RHOD"/>
    <property type="match status" value="1"/>
</dbReference>
<dbReference type="RefSeq" id="WP_377716738.1">
    <property type="nucleotide sequence ID" value="NZ_JBHTJM010000010.1"/>
</dbReference>
<comment type="caution">
    <text evidence="2">The sequence shown here is derived from an EMBL/GenBank/DDBJ whole genome shotgun (WGS) entry which is preliminary data.</text>
</comment>
<gene>
    <name evidence="2" type="ORF">ACFQ1O_13405</name>
</gene>
<evidence type="ECO:0000259" key="1">
    <source>
        <dbReference type="PROSITE" id="PS50206"/>
    </source>
</evidence>
<dbReference type="SMART" id="SM00450">
    <property type="entry name" value="RHOD"/>
    <property type="match status" value="1"/>
</dbReference>
<dbReference type="InterPro" id="IPR036873">
    <property type="entry name" value="Rhodanese-like_dom_sf"/>
</dbReference>
<organism evidence="2 3">
    <name type="scientific">Pseudofulvibacter geojedonensis</name>
    <dbReference type="NCBI Taxonomy" id="1123758"/>
    <lineage>
        <taxon>Bacteria</taxon>
        <taxon>Pseudomonadati</taxon>
        <taxon>Bacteroidota</taxon>
        <taxon>Flavobacteriia</taxon>
        <taxon>Flavobacteriales</taxon>
        <taxon>Flavobacteriaceae</taxon>
        <taxon>Pseudofulvibacter</taxon>
    </lineage>
</organism>
<dbReference type="InterPro" id="IPR050229">
    <property type="entry name" value="GlpE_sulfurtransferase"/>
</dbReference>
<dbReference type="Pfam" id="PF00581">
    <property type="entry name" value="Rhodanese"/>
    <property type="match status" value="1"/>
</dbReference>
<feature type="domain" description="Rhodanese" evidence="1">
    <location>
        <begin position="37"/>
        <end position="122"/>
    </location>
</feature>
<dbReference type="PANTHER" id="PTHR43031">
    <property type="entry name" value="FAD-DEPENDENT OXIDOREDUCTASE"/>
    <property type="match status" value="1"/>
</dbReference>
<dbReference type="PROSITE" id="PS50206">
    <property type="entry name" value="RHODANESE_3"/>
    <property type="match status" value="1"/>
</dbReference>
<accession>A0ABW3I548</accession>
<dbReference type="SUPFAM" id="SSF52821">
    <property type="entry name" value="Rhodanese/Cell cycle control phosphatase"/>
    <property type="match status" value="1"/>
</dbReference>
<dbReference type="Gene3D" id="3.40.250.10">
    <property type="entry name" value="Rhodanese-like domain"/>
    <property type="match status" value="1"/>
</dbReference>
<dbReference type="PANTHER" id="PTHR43031:SF1">
    <property type="entry name" value="PYRIDINE NUCLEOTIDE-DISULPHIDE OXIDOREDUCTASE"/>
    <property type="match status" value="1"/>
</dbReference>
<dbReference type="Proteomes" id="UP001596997">
    <property type="component" value="Unassembled WGS sequence"/>
</dbReference>
<name>A0ABW3I548_9FLAO</name>
<keyword evidence="3" id="KW-1185">Reference proteome</keyword>
<dbReference type="PROSITE" id="PS51257">
    <property type="entry name" value="PROKAR_LIPOPROTEIN"/>
    <property type="match status" value="1"/>
</dbReference>
<evidence type="ECO:0000313" key="2">
    <source>
        <dbReference type="EMBL" id="MFD0965008.1"/>
    </source>
</evidence>
<reference evidence="3" key="1">
    <citation type="journal article" date="2019" name="Int. J. Syst. Evol. Microbiol.">
        <title>The Global Catalogue of Microorganisms (GCM) 10K type strain sequencing project: providing services to taxonomists for standard genome sequencing and annotation.</title>
        <authorList>
            <consortium name="The Broad Institute Genomics Platform"/>
            <consortium name="The Broad Institute Genome Sequencing Center for Infectious Disease"/>
            <person name="Wu L."/>
            <person name="Ma J."/>
        </authorList>
    </citation>
    <scope>NUCLEOTIDE SEQUENCE [LARGE SCALE GENOMIC DNA]</scope>
    <source>
        <strain evidence="3">CCUG 62114</strain>
    </source>
</reference>
<sequence length="122" mass="13787">MIKKFFLAVVCIFFSCKEKQSDGIKVVGVNEFSEVIDSENVQILDVRTPSEVANGKIDKAIEINFFDKNFKQQVAKLDKNKVVVVYCKAGGRSNKAAHILNKMGFKEVYDLDGGYTSWKKKK</sequence>
<proteinExistence type="predicted"/>
<evidence type="ECO:0000313" key="3">
    <source>
        <dbReference type="Proteomes" id="UP001596997"/>
    </source>
</evidence>
<protein>
    <submittedName>
        <fullName evidence="2">Rhodanese-like domain-containing protein</fullName>
    </submittedName>
</protein>
<dbReference type="InterPro" id="IPR001763">
    <property type="entry name" value="Rhodanese-like_dom"/>
</dbReference>
<dbReference type="EMBL" id="JBHTJM010000010">
    <property type="protein sequence ID" value="MFD0965008.1"/>
    <property type="molecule type" value="Genomic_DNA"/>
</dbReference>